<name>A0A2I0TJA4_LIMLA</name>
<dbReference type="PANTHER" id="PTHR33332">
    <property type="entry name" value="REVERSE TRANSCRIPTASE DOMAIN-CONTAINING PROTEIN"/>
    <property type="match status" value="1"/>
</dbReference>
<dbReference type="Proteomes" id="UP000233556">
    <property type="component" value="Unassembled WGS sequence"/>
</dbReference>
<evidence type="ECO:0000313" key="2">
    <source>
        <dbReference type="Proteomes" id="UP000233556"/>
    </source>
</evidence>
<reference evidence="2" key="2">
    <citation type="submission" date="2017-12" db="EMBL/GenBank/DDBJ databases">
        <title>Genome sequence of the Bar-tailed Godwit (Limosa lapponica baueri).</title>
        <authorList>
            <person name="Lima N.C.B."/>
            <person name="Parody-Merino A.M."/>
            <person name="Battley P.F."/>
            <person name="Fidler A.E."/>
            <person name="Prosdocimi F."/>
        </authorList>
    </citation>
    <scope>NUCLEOTIDE SEQUENCE [LARGE SCALE GENOMIC DNA]</scope>
</reference>
<accession>A0A2I0TJA4</accession>
<evidence type="ECO:0008006" key="3">
    <source>
        <dbReference type="Google" id="ProtNLM"/>
    </source>
</evidence>
<evidence type="ECO:0000313" key="1">
    <source>
        <dbReference type="EMBL" id="PKU33845.1"/>
    </source>
</evidence>
<dbReference type="OrthoDB" id="416454at2759"/>
<organism evidence="1 2">
    <name type="scientific">Limosa lapponica baueri</name>
    <dbReference type="NCBI Taxonomy" id="1758121"/>
    <lineage>
        <taxon>Eukaryota</taxon>
        <taxon>Metazoa</taxon>
        <taxon>Chordata</taxon>
        <taxon>Craniata</taxon>
        <taxon>Vertebrata</taxon>
        <taxon>Euteleostomi</taxon>
        <taxon>Archelosauria</taxon>
        <taxon>Archosauria</taxon>
        <taxon>Dinosauria</taxon>
        <taxon>Saurischia</taxon>
        <taxon>Theropoda</taxon>
        <taxon>Coelurosauria</taxon>
        <taxon>Aves</taxon>
        <taxon>Neognathae</taxon>
        <taxon>Neoaves</taxon>
        <taxon>Charadriiformes</taxon>
        <taxon>Scolopacidae</taxon>
        <taxon>Limosa</taxon>
    </lineage>
</organism>
<keyword evidence="2" id="KW-1185">Reference proteome</keyword>
<dbReference type="AlphaFoldDB" id="A0A2I0TJA4"/>
<dbReference type="EMBL" id="KZ509664">
    <property type="protein sequence ID" value="PKU33845.1"/>
    <property type="molecule type" value="Genomic_DNA"/>
</dbReference>
<proteinExistence type="predicted"/>
<gene>
    <name evidence="1" type="ORF">llap_15850</name>
</gene>
<reference evidence="2" key="1">
    <citation type="submission" date="2017-11" db="EMBL/GenBank/DDBJ databases">
        <authorList>
            <person name="Lima N.C."/>
            <person name="Parody-Merino A.M."/>
            <person name="Battley P.F."/>
            <person name="Fidler A.E."/>
            <person name="Prosdocimi F."/>
        </authorList>
    </citation>
    <scope>NUCLEOTIDE SEQUENCE [LARGE SCALE GENOMIC DNA]</scope>
</reference>
<sequence>MPSKIMKQILQEDMSKRREDREVIRDNQHGFTKGKSHLTNLVAFYNGVAVSVNKGRDKDVTYLDLCKAFDTVSYSILATKLRDMGLTDGLLDG</sequence>
<protein>
    <recommendedName>
        <fullName evidence="3">Rna-directed dna polymerase from mobile element jockey-like</fullName>
    </recommendedName>
</protein>